<dbReference type="AlphaFoldDB" id="A0A1W1CIE2"/>
<dbReference type="EMBL" id="FPHE01000142">
    <property type="protein sequence ID" value="SFV65462.1"/>
    <property type="molecule type" value="Genomic_DNA"/>
</dbReference>
<sequence length="65" mass="7313">MGYTREGLQLSDSFLSFSTSLALLRLEKRGLISLEHKSDADSLSLQSDTENSRIISHIVYRGKIK</sequence>
<protein>
    <submittedName>
        <fullName evidence="1">Uncharacterized protein</fullName>
    </submittedName>
</protein>
<reference evidence="1" key="1">
    <citation type="submission" date="2016-10" db="EMBL/GenBank/DDBJ databases">
        <authorList>
            <person name="de Groot N.N."/>
        </authorList>
    </citation>
    <scope>NUCLEOTIDE SEQUENCE</scope>
</reference>
<gene>
    <name evidence="1" type="ORF">MNB_SV-12-1225</name>
</gene>
<proteinExistence type="predicted"/>
<name>A0A1W1CIE2_9ZZZZ</name>
<accession>A0A1W1CIE2</accession>
<evidence type="ECO:0000313" key="1">
    <source>
        <dbReference type="EMBL" id="SFV65462.1"/>
    </source>
</evidence>
<organism evidence="1">
    <name type="scientific">hydrothermal vent metagenome</name>
    <dbReference type="NCBI Taxonomy" id="652676"/>
    <lineage>
        <taxon>unclassified sequences</taxon>
        <taxon>metagenomes</taxon>
        <taxon>ecological metagenomes</taxon>
    </lineage>
</organism>